<evidence type="ECO:0000313" key="7">
    <source>
        <dbReference type="Proteomes" id="UP000054735"/>
    </source>
</evidence>
<dbReference type="GO" id="GO:0005829">
    <property type="term" value="C:cytosol"/>
    <property type="evidence" value="ECO:0007669"/>
    <property type="project" value="TreeGrafter"/>
</dbReference>
<evidence type="ECO:0000313" key="6">
    <source>
        <dbReference type="EMBL" id="STX32431.1"/>
    </source>
</evidence>
<dbReference type="Gene3D" id="3.30.420.40">
    <property type="match status" value="2"/>
</dbReference>
<comment type="similarity">
    <text evidence="1">Belongs to the KAE1 / TsaD family. TsaB subfamily.</text>
</comment>
<feature type="domain" description="Gcp-like" evidence="4">
    <location>
        <begin position="30"/>
        <end position="147"/>
    </location>
</feature>
<dbReference type="EMBL" id="UGNW01000001">
    <property type="protein sequence ID" value="STX32431.1"/>
    <property type="molecule type" value="Genomic_DNA"/>
</dbReference>
<reference evidence="5 7" key="1">
    <citation type="submission" date="2015-11" db="EMBL/GenBank/DDBJ databases">
        <title>Genomic analysis of 38 Legionella species identifies large and diverse effector repertoires.</title>
        <authorList>
            <person name="Burstein D."/>
            <person name="Amaro F."/>
            <person name="Zusman T."/>
            <person name="Lifshitz Z."/>
            <person name="Cohen O."/>
            <person name="Gilbert J.A."/>
            <person name="Pupko T."/>
            <person name="Shuman H.A."/>
            <person name="Segal G."/>
        </authorList>
    </citation>
    <scope>NUCLEOTIDE SEQUENCE [LARGE SCALE GENOMIC DNA]</scope>
    <source>
        <strain evidence="5 7">CDC#1407-AL-14</strain>
    </source>
</reference>
<dbReference type="Proteomes" id="UP000054735">
    <property type="component" value="Unassembled WGS sequence"/>
</dbReference>
<evidence type="ECO:0000256" key="3">
    <source>
        <dbReference type="ARBA" id="ARBA00032446"/>
    </source>
</evidence>
<evidence type="ECO:0000256" key="1">
    <source>
        <dbReference type="ARBA" id="ARBA00010493"/>
    </source>
</evidence>
<dbReference type="InterPro" id="IPR022496">
    <property type="entry name" value="T6A_TsaB"/>
</dbReference>
<evidence type="ECO:0000259" key="4">
    <source>
        <dbReference type="Pfam" id="PF00814"/>
    </source>
</evidence>
<keyword evidence="6" id="KW-0645">Protease</keyword>
<organism evidence="6 8">
    <name type="scientific">Legionella birminghamensis</name>
    <dbReference type="NCBI Taxonomy" id="28083"/>
    <lineage>
        <taxon>Bacteria</taxon>
        <taxon>Pseudomonadati</taxon>
        <taxon>Pseudomonadota</taxon>
        <taxon>Gammaproteobacteria</taxon>
        <taxon>Legionellales</taxon>
        <taxon>Legionellaceae</taxon>
        <taxon>Legionella</taxon>
    </lineage>
</organism>
<evidence type="ECO:0000256" key="2">
    <source>
        <dbReference type="ARBA" id="ARBA00019012"/>
    </source>
</evidence>
<dbReference type="InterPro" id="IPR000905">
    <property type="entry name" value="Gcp-like_dom"/>
</dbReference>
<dbReference type="Proteomes" id="UP000255066">
    <property type="component" value="Unassembled WGS sequence"/>
</dbReference>
<dbReference type="Pfam" id="PF00814">
    <property type="entry name" value="TsaD"/>
    <property type="match status" value="1"/>
</dbReference>
<dbReference type="InterPro" id="IPR043129">
    <property type="entry name" value="ATPase_NBD"/>
</dbReference>
<dbReference type="AlphaFoldDB" id="A0A378ICZ8"/>
<protein>
    <recommendedName>
        <fullName evidence="2">tRNA threonylcarbamoyladenosine biosynthesis protein TsaB</fullName>
    </recommendedName>
    <alternativeName>
        <fullName evidence="3">t(6)A37 threonylcarbamoyladenosine biosynthesis protein TsaB</fullName>
    </alternativeName>
</protein>
<dbReference type="OrthoDB" id="9809995at2"/>
<dbReference type="EMBL" id="LNXT01000019">
    <property type="protein sequence ID" value="KTC71732.1"/>
    <property type="molecule type" value="Genomic_DNA"/>
</dbReference>
<keyword evidence="7" id="KW-1185">Reference proteome</keyword>
<keyword evidence="6" id="KW-0378">Hydrolase</keyword>
<dbReference type="STRING" id="28083.Lbir_1587"/>
<sequence>MKKLLSIDTSTSHAFAAISIDGSEMVIEQSVQRKHAQTLLPMIEELLASHQTSLQQLDGIVFGQGPGSFTGLRIACSVAKALAYAHDLPLFPVSSLMAIAWNVRTSGKINPECPILAMIDARMQQVYWGIFNDRHETVEQVSDPVSIHVGSGEAIVLAGIGFEPYLPLLPESTRGNISQQIETYPNALSMIHLVQAGKIFPVDVAAAAPVYIRNKITQ</sequence>
<dbReference type="GO" id="GO:0006508">
    <property type="term" value="P:proteolysis"/>
    <property type="evidence" value="ECO:0007669"/>
    <property type="project" value="UniProtKB-KW"/>
</dbReference>
<dbReference type="PANTHER" id="PTHR11735">
    <property type="entry name" value="TRNA N6-ADENOSINE THREONYLCARBAMOYLTRANSFERASE"/>
    <property type="match status" value="1"/>
</dbReference>
<dbReference type="SUPFAM" id="SSF53067">
    <property type="entry name" value="Actin-like ATPase domain"/>
    <property type="match status" value="2"/>
</dbReference>
<dbReference type="RefSeq" id="WP_058523642.1">
    <property type="nucleotide sequence ID" value="NZ_CAAAHV010000008.1"/>
</dbReference>
<dbReference type="CDD" id="cd24032">
    <property type="entry name" value="ASKHA_NBD_TsaB"/>
    <property type="match status" value="1"/>
</dbReference>
<proteinExistence type="inferred from homology"/>
<evidence type="ECO:0000313" key="8">
    <source>
        <dbReference type="Proteomes" id="UP000255066"/>
    </source>
</evidence>
<dbReference type="GO" id="GO:0002949">
    <property type="term" value="P:tRNA threonylcarbamoyladenosine modification"/>
    <property type="evidence" value="ECO:0007669"/>
    <property type="project" value="InterPro"/>
</dbReference>
<dbReference type="GO" id="GO:0008233">
    <property type="term" value="F:peptidase activity"/>
    <property type="evidence" value="ECO:0007669"/>
    <property type="project" value="UniProtKB-KW"/>
</dbReference>
<dbReference type="PANTHER" id="PTHR11735:SF11">
    <property type="entry name" value="TRNA THREONYLCARBAMOYLADENOSINE BIOSYNTHESIS PROTEIN TSAB"/>
    <property type="match status" value="1"/>
</dbReference>
<reference evidence="6 8" key="2">
    <citation type="submission" date="2018-06" db="EMBL/GenBank/DDBJ databases">
        <authorList>
            <consortium name="Pathogen Informatics"/>
            <person name="Doyle S."/>
        </authorList>
    </citation>
    <scope>NUCLEOTIDE SEQUENCE [LARGE SCALE GENOMIC DNA]</scope>
    <source>
        <strain evidence="6 8">NCTC12437</strain>
    </source>
</reference>
<gene>
    <name evidence="5" type="ORF">Lbir_1587</name>
    <name evidence="6" type="ORF">NCTC12437_02216</name>
</gene>
<accession>A0A378ICZ8</accession>
<name>A0A378ICZ8_9GAMM</name>
<dbReference type="NCBIfam" id="TIGR03725">
    <property type="entry name" value="T6A_YeaZ"/>
    <property type="match status" value="1"/>
</dbReference>
<evidence type="ECO:0000313" key="5">
    <source>
        <dbReference type="EMBL" id="KTC71732.1"/>
    </source>
</evidence>